<evidence type="ECO:0000256" key="1">
    <source>
        <dbReference type="SAM" id="Phobius"/>
    </source>
</evidence>
<proteinExistence type="predicted"/>
<dbReference type="EMBL" id="BART01039143">
    <property type="protein sequence ID" value="GAH11058.1"/>
    <property type="molecule type" value="Genomic_DNA"/>
</dbReference>
<comment type="caution">
    <text evidence="2">The sequence shown here is derived from an EMBL/GenBank/DDBJ whole genome shotgun (WGS) entry which is preliminary data.</text>
</comment>
<organism evidence="2">
    <name type="scientific">marine sediment metagenome</name>
    <dbReference type="NCBI Taxonomy" id="412755"/>
    <lineage>
        <taxon>unclassified sequences</taxon>
        <taxon>metagenomes</taxon>
        <taxon>ecological metagenomes</taxon>
    </lineage>
</organism>
<name>X1EQZ8_9ZZZZ</name>
<gene>
    <name evidence="2" type="ORF">S01H4_64504</name>
</gene>
<accession>X1EQZ8</accession>
<keyword evidence="1" id="KW-1133">Transmembrane helix</keyword>
<dbReference type="AlphaFoldDB" id="X1EQZ8"/>
<keyword evidence="1" id="KW-0472">Membrane</keyword>
<evidence type="ECO:0000313" key="2">
    <source>
        <dbReference type="EMBL" id="GAH11058.1"/>
    </source>
</evidence>
<sequence>APLDIIAGLGWTAVAMWVKVKLPSAYSKVVSATILVLILGIQMASFSSIFPYNLSYYNPLLGGSRKAPQVMQIG</sequence>
<feature type="transmembrane region" description="Helical" evidence="1">
    <location>
        <begin position="29"/>
        <end position="50"/>
    </location>
</feature>
<reference evidence="2" key="1">
    <citation type="journal article" date="2014" name="Front. Microbiol.">
        <title>High frequency of phylogenetically diverse reductive dehalogenase-homologous genes in deep subseafloor sedimentary metagenomes.</title>
        <authorList>
            <person name="Kawai M."/>
            <person name="Futagami T."/>
            <person name="Toyoda A."/>
            <person name="Takaki Y."/>
            <person name="Nishi S."/>
            <person name="Hori S."/>
            <person name="Arai W."/>
            <person name="Tsubouchi T."/>
            <person name="Morono Y."/>
            <person name="Uchiyama I."/>
            <person name="Ito T."/>
            <person name="Fujiyama A."/>
            <person name="Inagaki F."/>
            <person name="Takami H."/>
        </authorList>
    </citation>
    <scope>NUCLEOTIDE SEQUENCE</scope>
    <source>
        <strain evidence="2">Expedition CK06-06</strain>
    </source>
</reference>
<protein>
    <submittedName>
        <fullName evidence="2">Uncharacterized protein</fullName>
    </submittedName>
</protein>
<feature type="non-terminal residue" evidence="2">
    <location>
        <position position="1"/>
    </location>
</feature>
<keyword evidence="1" id="KW-0812">Transmembrane</keyword>